<protein>
    <submittedName>
        <fullName evidence="2">Uncharacterized protein</fullName>
    </submittedName>
</protein>
<feature type="region of interest" description="Disordered" evidence="1">
    <location>
        <begin position="1"/>
        <end position="41"/>
    </location>
</feature>
<sequence>MPPRKIQRSKKARSGHSARRRRNTSRSRSRTSRRQSGAGLLTWMRRFLVPRDEQDNFEGGLSVPAPYMGPPGVMSYTAMPPAPQMTMPPNSVQALTPLQDVTQTGPIIASRGSAKKAQMTMPPDSDQALTPLQDVTLAGPINAPRGSTKRAQAPAVTSGGGMRKNLSKKKGKLSKGRWA</sequence>
<dbReference type="AlphaFoldDB" id="A0AAV1I1G0"/>
<evidence type="ECO:0000313" key="2">
    <source>
        <dbReference type="EMBL" id="CAK0775769.1"/>
    </source>
</evidence>
<name>A0AAV1I1G0_9CHLO</name>
<gene>
    <name evidence="2" type="ORF">CVIRNUC_004303</name>
</gene>
<reference evidence="2 3" key="1">
    <citation type="submission" date="2023-10" db="EMBL/GenBank/DDBJ databases">
        <authorList>
            <person name="Maclean D."/>
            <person name="Macfadyen A."/>
        </authorList>
    </citation>
    <scope>NUCLEOTIDE SEQUENCE [LARGE SCALE GENOMIC DNA]</scope>
</reference>
<dbReference type="EMBL" id="CAUYUE010000005">
    <property type="protein sequence ID" value="CAK0775769.1"/>
    <property type="molecule type" value="Genomic_DNA"/>
</dbReference>
<evidence type="ECO:0000256" key="1">
    <source>
        <dbReference type="SAM" id="MobiDB-lite"/>
    </source>
</evidence>
<organism evidence="2 3">
    <name type="scientific">Coccomyxa viridis</name>
    <dbReference type="NCBI Taxonomy" id="1274662"/>
    <lineage>
        <taxon>Eukaryota</taxon>
        <taxon>Viridiplantae</taxon>
        <taxon>Chlorophyta</taxon>
        <taxon>core chlorophytes</taxon>
        <taxon>Trebouxiophyceae</taxon>
        <taxon>Trebouxiophyceae incertae sedis</taxon>
        <taxon>Coccomyxaceae</taxon>
        <taxon>Coccomyxa</taxon>
    </lineage>
</organism>
<comment type="caution">
    <text evidence="2">The sequence shown here is derived from an EMBL/GenBank/DDBJ whole genome shotgun (WGS) entry which is preliminary data.</text>
</comment>
<feature type="compositionally biased region" description="Basic residues" evidence="1">
    <location>
        <begin position="1"/>
        <end position="33"/>
    </location>
</feature>
<keyword evidence="3" id="KW-1185">Reference proteome</keyword>
<feature type="compositionally biased region" description="Basic residues" evidence="1">
    <location>
        <begin position="165"/>
        <end position="179"/>
    </location>
</feature>
<proteinExistence type="predicted"/>
<accession>A0AAV1I1G0</accession>
<dbReference type="Proteomes" id="UP001314263">
    <property type="component" value="Unassembled WGS sequence"/>
</dbReference>
<evidence type="ECO:0000313" key="3">
    <source>
        <dbReference type="Proteomes" id="UP001314263"/>
    </source>
</evidence>
<feature type="region of interest" description="Disordered" evidence="1">
    <location>
        <begin position="137"/>
        <end position="179"/>
    </location>
</feature>